<feature type="signal peptide" evidence="1">
    <location>
        <begin position="1"/>
        <end position="21"/>
    </location>
</feature>
<dbReference type="EMBL" id="JABSNO010000003">
    <property type="protein sequence ID" value="NRS91568.1"/>
    <property type="molecule type" value="Genomic_DNA"/>
</dbReference>
<dbReference type="InterPro" id="IPR051200">
    <property type="entry name" value="Host-pathogen_enzymatic-act"/>
</dbReference>
<dbReference type="SUPFAM" id="SSF51004">
    <property type="entry name" value="C-terminal (heme d1) domain of cytochrome cd1-nitrite reductase"/>
    <property type="match status" value="1"/>
</dbReference>
<dbReference type="PANTHER" id="PTHR47197">
    <property type="entry name" value="PROTEIN NIRF"/>
    <property type="match status" value="1"/>
</dbReference>
<dbReference type="Proteomes" id="UP000610746">
    <property type="component" value="Unassembled WGS sequence"/>
</dbReference>
<evidence type="ECO:0000313" key="3">
    <source>
        <dbReference type="Proteomes" id="UP000610746"/>
    </source>
</evidence>
<organism evidence="2 3">
    <name type="scientific">Frigoriflavimonas asaccharolytica</name>
    <dbReference type="NCBI Taxonomy" id="2735899"/>
    <lineage>
        <taxon>Bacteria</taxon>
        <taxon>Pseudomonadati</taxon>
        <taxon>Bacteroidota</taxon>
        <taxon>Flavobacteriia</taxon>
        <taxon>Flavobacteriales</taxon>
        <taxon>Weeksellaceae</taxon>
        <taxon>Frigoriflavimonas</taxon>
    </lineage>
</organism>
<keyword evidence="1" id="KW-0732">Signal</keyword>
<sequence>MKKVLLSVLSIVMFSAFLVSCNSTEDEIIAPPKVFEENVLIANRNAGSVSFLDAKTNQVLKTLSIPGAAPMYVVYVPTKDKLYVGDAFQNKVHIINPKTKEVESSINVGVGVFHMWADGLGKQLWVVNDVDKTISVIDLNSNTVVQTINVGFVPHDVFLNSDGTKAYVSILDFNPSMPDRVFMYSTSTFAKTGEVNVGKDPHLYALPSTNKLYVPCQVSNQFYTLNANDFSLISTTTLVGAHGIIPSPSQSTLFVTNFTGSQVYSINSANSALNGSAVSTLSAIPHNVVVNEAGNKMFVTHSGSMSNTVSTYTINGNIITPETTITTNTNPFGLAYYKREVN</sequence>
<dbReference type="InterPro" id="IPR015943">
    <property type="entry name" value="WD40/YVTN_repeat-like_dom_sf"/>
</dbReference>
<protein>
    <submittedName>
        <fullName evidence="2">YVTN family beta-propeller protein</fullName>
    </submittedName>
</protein>
<comment type="caution">
    <text evidence="2">The sequence shown here is derived from an EMBL/GenBank/DDBJ whole genome shotgun (WGS) entry which is preliminary data.</text>
</comment>
<dbReference type="PROSITE" id="PS51257">
    <property type="entry name" value="PROKAR_LIPOPROTEIN"/>
    <property type="match status" value="1"/>
</dbReference>
<dbReference type="Gene3D" id="2.130.10.10">
    <property type="entry name" value="YVTN repeat-like/Quinoprotein amine dehydrogenase"/>
    <property type="match status" value="2"/>
</dbReference>
<proteinExistence type="predicted"/>
<evidence type="ECO:0000256" key="1">
    <source>
        <dbReference type="SAM" id="SignalP"/>
    </source>
</evidence>
<dbReference type="RefSeq" id="WP_194305148.1">
    <property type="nucleotide sequence ID" value="NZ_JABSNO010000003.1"/>
</dbReference>
<keyword evidence="3" id="KW-1185">Reference proteome</keyword>
<dbReference type="InterPro" id="IPR011048">
    <property type="entry name" value="Haem_d1_sf"/>
</dbReference>
<dbReference type="PANTHER" id="PTHR47197:SF3">
    <property type="entry name" value="DIHYDRO-HEME D1 DEHYDROGENASE"/>
    <property type="match status" value="1"/>
</dbReference>
<evidence type="ECO:0000313" key="2">
    <source>
        <dbReference type="EMBL" id="NRS91568.1"/>
    </source>
</evidence>
<feature type="chain" id="PRO_5035207956" evidence="1">
    <location>
        <begin position="22"/>
        <end position="342"/>
    </location>
</feature>
<gene>
    <name evidence="2" type="ORF">HNQ03_000635</name>
</gene>
<dbReference type="AlphaFoldDB" id="A0A8J8G5L9"/>
<name>A0A8J8G5L9_9FLAO</name>
<accession>A0A8J8G5L9</accession>
<reference evidence="2" key="1">
    <citation type="submission" date="2020-05" db="EMBL/GenBank/DDBJ databases">
        <title>Genomic Encyclopedia of Type Strains, Phase IV (KMG-V): Genome sequencing to study the core and pangenomes of soil and plant-associated prokaryotes.</title>
        <authorList>
            <person name="Whitman W."/>
        </authorList>
    </citation>
    <scope>NUCLEOTIDE SEQUENCE</scope>
    <source>
        <strain evidence="2">16F</strain>
    </source>
</reference>